<dbReference type="EMBL" id="VIVK01000007">
    <property type="protein sequence ID" value="TWD72014.1"/>
    <property type="molecule type" value="Genomic_DNA"/>
</dbReference>
<dbReference type="RefSeq" id="WP_272952602.1">
    <property type="nucleotide sequence ID" value="NZ_VIVK01000007.1"/>
</dbReference>
<comment type="caution">
    <text evidence="1">The sequence shown here is derived from an EMBL/GenBank/DDBJ whole genome shotgun (WGS) entry which is preliminary data.</text>
</comment>
<evidence type="ECO:0000313" key="1">
    <source>
        <dbReference type="EMBL" id="TWD72014.1"/>
    </source>
</evidence>
<name>A0A561AZG5_9ACTN</name>
<proteinExistence type="predicted"/>
<reference evidence="1 2" key="1">
    <citation type="submission" date="2019-06" db="EMBL/GenBank/DDBJ databases">
        <title>Sequencing the genomes of 1000 actinobacteria strains.</title>
        <authorList>
            <person name="Klenk H.-P."/>
        </authorList>
    </citation>
    <scope>NUCLEOTIDE SEQUENCE [LARGE SCALE GENOMIC DNA]</scope>
    <source>
        <strain evidence="1 2">DSM 24683</strain>
    </source>
</reference>
<keyword evidence="2" id="KW-1185">Reference proteome</keyword>
<dbReference type="Proteomes" id="UP000318380">
    <property type="component" value="Unassembled WGS sequence"/>
</dbReference>
<gene>
    <name evidence="1" type="ORF">FB561_7591</name>
</gene>
<organism evidence="1 2">
    <name type="scientific">Kribbella amoyensis</name>
    <dbReference type="NCBI Taxonomy" id="996641"/>
    <lineage>
        <taxon>Bacteria</taxon>
        <taxon>Bacillati</taxon>
        <taxon>Actinomycetota</taxon>
        <taxon>Actinomycetes</taxon>
        <taxon>Propionibacteriales</taxon>
        <taxon>Kribbellaceae</taxon>
        <taxon>Kribbella</taxon>
    </lineage>
</organism>
<sequence length="44" mass="4712">MGPTLLVVDHAAFRSAARSLPQADGFDVVELTGDSLRALVFRDP</sequence>
<evidence type="ECO:0000313" key="2">
    <source>
        <dbReference type="Proteomes" id="UP000318380"/>
    </source>
</evidence>
<dbReference type="AlphaFoldDB" id="A0A561AZG5"/>
<accession>A0A561AZG5</accession>
<protein>
    <submittedName>
        <fullName evidence="1">Uncharacterized protein</fullName>
    </submittedName>
</protein>